<dbReference type="Proteomes" id="UP001230051">
    <property type="component" value="Unassembled WGS sequence"/>
</dbReference>
<feature type="region of interest" description="Disordered" evidence="1">
    <location>
        <begin position="57"/>
        <end position="96"/>
    </location>
</feature>
<sequence length="113" mass="13102">MFKNTLLCKQKNTTQAPLYMNRRYLHFVDKHLEVVMGLIPLATVKMGKTAMLRYSVNPQGPIQQRGRMKTNTSGTSRALEEKNKGRKRRQVWTPVQHRVPWPKSVSAAKYYKG</sequence>
<evidence type="ECO:0000313" key="2">
    <source>
        <dbReference type="EMBL" id="KAK1174945.1"/>
    </source>
</evidence>
<evidence type="ECO:0000256" key="1">
    <source>
        <dbReference type="SAM" id="MobiDB-lite"/>
    </source>
</evidence>
<reference evidence="2" key="1">
    <citation type="submission" date="2022-02" db="EMBL/GenBank/DDBJ databases">
        <title>Atlantic sturgeon de novo genome assembly.</title>
        <authorList>
            <person name="Stock M."/>
            <person name="Klopp C."/>
            <person name="Guiguen Y."/>
            <person name="Cabau C."/>
            <person name="Parinello H."/>
            <person name="Santidrian Yebra-Pimentel E."/>
            <person name="Kuhl H."/>
            <person name="Dirks R.P."/>
            <person name="Guessner J."/>
            <person name="Wuertz S."/>
            <person name="Du K."/>
            <person name="Schartl M."/>
        </authorList>
    </citation>
    <scope>NUCLEOTIDE SEQUENCE</scope>
    <source>
        <strain evidence="2">STURGEONOMICS-FGT-2020</strain>
        <tissue evidence="2">Whole blood</tissue>
    </source>
</reference>
<dbReference type="AlphaFoldDB" id="A0AAD8GHX9"/>
<protein>
    <submittedName>
        <fullName evidence="2">Uncharacterized protein</fullName>
    </submittedName>
</protein>
<organism evidence="2 3">
    <name type="scientific">Acipenser oxyrinchus oxyrinchus</name>
    <dbReference type="NCBI Taxonomy" id="40147"/>
    <lineage>
        <taxon>Eukaryota</taxon>
        <taxon>Metazoa</taxon>
        <taxon>Chordata</taxon>
        <taxon>Craniata</taxon>
        <taxon>Vertebrata</taxon>
        <taxon>Euteleostomi</taxon>
        <taxon>Actinopterygii</taxon>
        <taxon>Chondrostei</taxon>
        <taxon>Acipenseriformes</taxon>
        <taxon>Acipenseridae</taxon>
        <taxon>Acipenser</taxon>
    </lineage>
</organism>
<dbReference type="EMBL" id="JAGXEW010000002">
    <property type="protein sequence ID" value="KAK1174945.1"/>
    <property type="molecule type" value="Genomic_DNA"/>
</dbReference>
<gene>
    <name evidence="2" type="ORF">AOXY_G2563</name>
</gene>
<name>A0AAD8GHX9_ACIOX</name>
<proteinExistence type="predicted"/>
<accession>A0AAD8GHX9</accession>
<evidence type="ECO:0000313" key="3">
    <source>
        <dbReference type="Proteomes" id="UP001230051"/>
    </source>
</evidence>
<keyword evidence="3" id="KW-1185">Reference proteome</keyword>
<comment type="caution">
    <text evidence="2">The sequence shown here is derived from an EMBL/GenBank/DDBJ whole genome shotgun (WGS) entry which is preliminary data.</text>
</comment>